<dbReference type="Proteomes" id="UP000294593">
    <property type="component" value="Unassembled WGS sequence"/>
</dbReference>
<evidence type="ECO:0000259" key="7">
    <source>
        <dbReference type="PROSITE" id="PS50885"/>
    </source>
</evidence>
<evidence type="ECO:0000313" key="8">
    <source>
        <dbReference type="EMBL" id="TDP83639.1"/>
    </source>
</evidence>
<dbReference type="GO" id="GO:0004888">
    <property type="term" value="F:transmembrane signaling receptor activity"/>
    <property type="evidence" value="ECO:0007669"/>
    <property type="project" value="InterPro"/>
</dbReference>
<feature type="domain" description="Methyl-accepting transducer" evidence="6">
    <location>
        <begin position="269"/>
        <end position="498"/>
    </location>
</feature>
<evidence type="ECO:0000256" key="3">
    <source>
        <dbReference type="ARBA" id="ARBA00029447"/>
    </source>
</evidence>
<dbReference type="GO" id="GO:0005886">
    <property type="term" value="C:plasma membrane"/>
    <property type="evidence" value="ECO:0007669"/>
    <property type="project" value="TreeGrafter"/>
</dbReference>
<keyword evidence="9" id="KW-1185">Reference proteome</keyword>
<comment type="caution">
    <text evidence="8">The sequence shown here is derived from an EMBL/GenBank/DDBJ whole genome shotgun (WGS) entry which is preliminary data.</text>
</comment>
<dbReference type="PROSITE" id="PS50885">
    <property type="entry name" value="HAMP"/>
    <property type="match status" value="1"/>
</dbReference>
<dbReference type="OrthoDB" id="9149923at2"/>
<dbReference type="InterPro" id="IPR004090">
    <property type="entry name" value="Chemotax_Me-accpt_rcpt"/>
</dbReference>
<dbReference type="InterPro" id="IPR004089">
    <property type="entry name" value="MCPsignal_dom"/>
</dbReference>
<comment type="subcellular location">
    <subcellularLocation>
        <location evidence="1">Membrane</location>
    </subcellularLocation>
</comment>
<accession>A0A4R6RC32</accession>
<dbReference type="SMART" id="SM00304">
    <property type="entry name" value="HAMP"/>
    <property type="match status" value="1"/>
</dbReference>
<sequence length="515" mass="54972">MPFAQSLSLRARLGVLGTLVVLALVVVGAVSAYSLRHLAQQFTDFRDKEFAQQGQLVQLRQHLGNIRRYEKDVLLSIDEVDAAKSYQLRWGTAMQGAREVLGGLGTTQHADEAVRILALLKDYEARGGDILQRSINGQIVTATEANQLMAPAKEVMRQADPLVEVLAKDLQDDATTRAQQVGDMAATLLWVILGVAGATLLMFVPATWWTALSITRPIGHAVALADGIAAGDLSQRIEVQGSDEVAALMRSLASMQANLRDVVTRVKSAGDAILAASSEVAHGSLDLSNRTERAAAELQRTASGMQELATIVQASRTESQEVSRLGSQTLSSARQGDQIVHQVVTHMGEIEGGSRQIAQAVGLIDQVAFQTNLLALNAAVEAARAGEQGKGFAVVAAEVRQLAQTSAEAAREISQVIRTSTQQVAQGSTLVQAARAEMQDVLSSVDQVADKMSGMSERIGVQSEEISRIAEAIQELDAWTQENAALVEESSAAAASLRQQAQALTAVIERFRLTA</sequence>
<keyword evidence="5" id="KW-1133">Transmembrane helix</keyword>
<keyword evidence="2" id="KW-0488">Methylation</keyword>
<dbReference type="Pfam" id="PF00672">
    <property type="entry name" value="HAMP"/>
    <property type="match status" value="1"/>
</dbReference>
<feature type="domain" description="HAMP" evidence="7">
    <location>
        <begin position="212"/>
        <end position="264"/>
    </location>
</feature>
<dbReference type="Pfam" id="PF00015">
    <property type="entry name" value="MCPsignal"/>
    <property type="match status" value="1"/>
</dbReference>
<proteinExistence type="inferred from homology"/>
<reference evidence="8 9" key="1">
    <citation type="submission" date="2019-03" db="EMBL/GenBank/DDBJ databases">
        <title>Genomic Encyclopedia of Type Strains, Phase IV (KMG-IV): sequencing the most valuable type-strain genomes for metagenomic binning, comparative biology and taxonomic classification.</title>
        <authorList>
            <person name="Goeker M."/>
        </authorList>
    </citation>
    <scope>NUCLEOTIDE SEQUENCE [LARGE SCALE GENOMIC DNA]</scope>
    <source>
        <strain evidence="8 9">DSM 11901</strain>
    </source>
</reference>
<dbReference type="CDD" id="cd06225">
    <property type="entry name" value="HAMP"/>
    <property type="match status" value="1"/>
</dbReference>
<evidence type="ECO:0000256" key="1">
    <source>
        <dbReference type="ARBA" id="ARBA00004370"/>
    </source>
</evidence>
<comment type="similarity">
    <text evidence="3">Belongs to the methyl-accepting chemotaxis (MCP) protein family.</text>
</comment>
<evidence type="ECO:0000256" key="5">
    <source>
        <dbReference type="SAM" id="Phobius"/>
    </source>
</evidence>
<dbReference type="PROSITE" id="PS50111">
    <property type="entry name" value="CHEMOTAXIS_TRANSDUC_2"/>
    <property type="match status" value="1"/>
</dbReference>
<dbReference type="GO" id="GO:0007165">
    <property type="term" value="P:signal transduction"/>
    <property type="evidence" value="ECO:0007669"/>
    <property type="project" value="UniProtKB-KW"/>
</dbReference>
<organism evidence="8 9">
    <name type="scientific">Aquabacterium commune</name>
    <dbReference type="NCBI Taxonomy" id="70586"/>
    <lineage>
        <taxon>Bacteria</taxon>
        <taxon>Pseudomonadati</taxon>
        <taxon>Pseudomonadota</taxon>
        <taxon>Betaproteobacteria</taxon>
        <taxon>Burkholderiales</taxon>
        <taxon>Aquabacterium</taxon>
    </lineage>
</organism>
<dbReference type="SUPFAM" id="SSF58104">
    <property type="entry name" value="Methyl-accepting chemotaxis protein (MCP) signaling domain"/>
    <property type="match status" value="1"/>
</dbReference>
<dbReference type="RefSeq" id="WP_133608278.1">
    <property type="nucleotide sequence ID" value="NZ_SNXW01000004.1"/>
</dbReference>
<dbReference type="SMART" id="SM00283">
    <property type="entry name" value="MA"/>
    <property type="match status" value="1"/>
</dbReference>
<keyword evidence="5" id="KW-0472">Membrane</keyword>
<dbReference type="EMBL" id="SNXW01000004">
    <property type="protein sequence ID" value="TDP83639.1"/>
    <property type="molecule type" value="Genomic_DNA"/>
</dbReference>
<dbReference type="AlphaFoldDB" id="A0A4R6RC32"/>
<keyword evidence="4" id="KW-0807">Transducer</keyword>
<evidence type="ECO:0000256" key="4">
    <source>
        <dbReference type="PROSITE-ProRule" id="PRU00284"/>
    </source>
</evidence>
<dbReference type="InterPro" id="IPR051310">
    <property type="entry name" value="MCP_chemotaxis"/>
</dbReference>
<dbReference type="InterPro" id="IPR003660">
    <property type="entry name" value="HAMP_dom"/>
</dbReference>
<gene>
    <name evidence="8" type="ORF">EV672_10417</name>
</gene>
<dbReference type="PANTHER" id="PTHR43531">
    <property type="entry name" value="PROTEIN ICFG"/>
    <property type="match status" value="1"/>
</dbReference>
<dbReference type="PRINTS" id="PR00260">
    <property type="entry name" value="CHEMTRNSDUCR"/>
</dbReference>
<protein>
    <submittedName>
        <fullName evidence="8">Methyl-accepting chemotaxis protein</fullName>
    </submittedName>
</protein>
<name>A0A4R6RC32_9BURK</name>
<evidence type="ECO:0000256" key="2">
    <source>
        <dbReference type="ARBA" id="ARBA00022481"/>
    </source>
</evidence>
<dbReference type="Gene3D" id="1.10.287.950">
    <property type="entry name" value="Methyl-accepting chemotaxis protein"/>
    <property type="match status" value="1"/>
</dbReference>
<dbReference type="FunFam" id="1.10.287.950:FF:000001">
    <property type="entry name" value="Methyl-accepting chemotaxis sensory transducer"/>
    <property type="match status" value="1"/>
</dbReference>
<evidence type="ECO:0000313" key="9">
    <source>
        <dbReference type="Proteomes" id="UP000294593"/>
    </source>
</evidence>
<dbReference type="GO" id="GO:0006935">
    <property type="term" value="P:chemotaxis"/>
    <property type="evidence" value="ECO:0007669"/>
    <property type="project" value="InterPro"/>
</dbReference>
<feature type="transmembrane region" description="Helical" evidence="5">
    <location>
        <begin position="188"/>
        <end position="209"/>
    </location>
</feature>
<keyword evidence="5" id="KW-0812">Transmembrane</keyword>
<dbReference type="PANTHER" id="PTHR43531:SF14">
    <property type="entry name" value="METHYL-ACCEPTING CHEMOTAXIS PROTEIN I-RELATED"/>
    <property type="match status" value="1"/>
</dbReference>
<evidence type="ECO:0000259" key="6">
    <source>
        <dbReference type="PROSITE" id="PS50111"/>
    </source>
</evidence>